<gene>
    <name evidence="1" type="ORF">PV04_05004</name>
</gene>
<proteinExistence type="predicted"/>
<dbReference type="Proteomes" id="UP000054266">
    <property type="component" value="Unassembled WGS sequence"/>
</dbReference>
<evidence type="ECO:0000313" key="1">
    <source>
        <dbReference type="EMBL" id="KIW69109.1"/>
    </source>
</evidence>
<dbReference type="AlphaFoldDB" id="A0A0D2GAS2"/>
<sequence>MHIREGGYSRACRICECTEYSYSVNKASASTNASPSPSASLQAWGEACVRTEPRRVDVLRYSVFGTDRNAIQYGKQTPSTYYTARSSLASLGGIWSAVFDDIQTAVSWARHWMTRSRE</sequence>
<accession>A0A0D2GAS2</accession>
<organism evidence="1 2">
    <name type="scientific">Phialophora macrospora</name>
    <dbReference type="NCBI Taxonomy" id="1851006"/>
    <lineage>
        <taxon>Eukaryota</taxon>
        <taxon>Fungi</taxon>
        <taxon>Dikarya</taxon>
        <taxon>Ascomycota</taxon>
        <taxon>Pezizomycotina</taxon>
        <taxon>Eurotiomycetes</taxon>
        <taxon>Chaetothyriomycetidae</taxon>
        <taxon>Chaetothyriales</taxon>
        <taxon>Herpotrichiellaceae</taxon>
        <taxon>Phialophora</taxon>
    </lineage>
</organism>
<evidence type="ECO:0000313" key="2">
    <source>
        <dbReference type="Proteomes" id="UP000054266"/>
    </source>
</evidence>
<reference evidence="1 2" key="1">
    <citation type="submission" date="2015-01" db="EMBL/GenBank/DDBJ databases">
        <title>The Genome Sequence of Capronia semiimmersa CBS27337.</title>
        <authorList>
            <consortium name="The Broad Institute Genomics Platform"/>
            <person name="Cuomo C."/>
            <person name="de Hoog S."/>
            <person name="Gorbushina A."/>
            <person name="Stielow B."/>
            <person name="Teixiera M."/>
            <person name="Abouelleil A."/>
            <person name="Chapman S.B."/>
            <person name="Priest M."/>
            <person name="Young S.K."/>
            <person name="Wortman J."/>
            <person name="Nusbaum C."/>
            <person name="Birren B."/>
        </authorList>
    </citation>
    <scope>NUCLEOTIDE SEQUENCE [LARGE SCALE GENOMIC DNA]</scope>
    <source>
        <strain evidence="1 2">CBS 27337</strain>
    </source>
</reference>
<keyword evidence="2" id="KW-1185">Reference proteome</keyword>
<protein>
    <submittedName>
        <fullName evidence="1">Uncharacterized protein</fullName>
    </submittedName>
</protein>
<name>A0A0D2GAS2_9EURO</name>
<dbReference type="HOGENOM" id="CLU_2072849_0_0_1"/>
<dbReference type="EMBL" id="KN846958">
    <property type="protein sequence ID" value="KIW69109.1"/>
    <property type="molecule type" value="Genomic_DNA"/>
</dbReference>